<evidence type="ECO:0000256" key="2">
    <source>
        <dbReference type="ARBA" id="ARBA00022723"/>
    </source>
</evidence>
<dbReference type="Proteomes" id="UP000308978">
    <property type="component" value="Unassembled WGS sequence"/>
</dbReference>
<feature type="domain" description="PIN" evidence="5">
    <location>
        <begin position="15"/>
        <end position="128"/>
    </location>
</feature>
<dbReference type="SUPFAM" id="SSF88723">
    <property type="entry name" value="PIN domain-like"/>
    <property type="match status" value="1"/>
</dbReference>
<comment type="caution">
    <text evidence="6">The sequence shown here is derived from an EMBL/GenBank/DDBJ whole genome shotgun (WGS) entry which is preliminary data.</text>
</comment>
<evidence type="ECO:0000259" key="5">
    <source>
        <dbReference type="Pfam" id="PF13470"/>
    </source>
</evidence>
<dbReference type="Gene3D" id="3.40.50.1010">
    <property type="entry name" value="5'-nuclease"/>
    <property type="match status" value="1"/>
</dbReference>
<dbReference type="GO" id="GO:0004518">
    <property type="term" value="F:nuclease activity"/>
    <property type="evidence" value="ECO:0007669"/>
    <property type="project" value="UniProtKB-KW"/>
</dbReference>
<dbReference type="EMBL" id="SSTJ01000003">
    <property type="protein sequence ID" value="THG38073.1"/>
    <property type="molecule type" value="Genomic_DNA"/>
</dbReference>
<evidence type="ECO:0000313" key="7">
    <source>
        <dbReference type="Proteomes" id="UP000308978"/>
    </source>
</evidence>
<evidence type="ECO:0000256" key="4">
    <source>
        <dbReference type="ARBA" id="ARBA00022842"/>
    </source>
</evidence>
<accession>A0A4S4G432</accession>
<evidence type="ECO:0000313" key="6">
    <source>
        <dbReference type="EMBL" id="THG38073.1"/>
    </source>
</evidence>
<sequence length="158" mass="17695">MRKFASLLRAAMNRKLLLDTNILLDAAMEERPEWASASLLMDEFLYEGVTGYVSALSLKDIYYILTKYADEVAARQYILALMDLFEVIPVDGALCRIAALSNEPDFEDGVVRACAEGVPVSFIISRDASAFANSPIRRLSAREYLDLFCDVEEVELPE</sequence>
<dbReference type="AlphaFoldDB" id="A0A4S4G432"/>
<evidence type="ECO:0000256" key="3">
    <source>
        <dbReference type="ARBA" id="ARBA00022801"/>
    </source>
</evidence>
<name>A0A4S4G432_9ACTN</name>
<reference evidence="6 7" key="1">
    <citation type="submission" date="2019-04" db="EMBL/GenBank/DDBJ databases">
        <title>Microbes associate with the intestines of laboratory mice.</title>
        <authorList>
            <person name="Navarre W."/>
            <person name="Wong E."/>
            <person name="Huang K.C."/>
            <person name="Tropini C."/>
            <person name="Ng K."/>
            <person name="Yu B."/>
        </authorList>
    </citation>
    <scope>NUCLEOTIDE SEQUENCE [LARGE SCALE GENOMIC DNA]</scope>
    <source>
        <strain evidence="6 7">NM80_B27</strain>
    </source>
</reference>
<dbReference type="InterPro" id="IPR029060">
    <property type="entry name" value="PIN-like_dom_sf"/>
</dbReference>
<keyword evidence="1" id="KW-0540">Nuclease</keyword>
<keyword evidence="3" id="KW-0378">Hydrolase</keyword>
<keyword evidence="4" id="KW-0460">Magnesium</keyword>
<keyword evidence="2" id="KW-0479">Metal-binding</keyword>
<evidence type="ECO:0000256" key="1">
    <source>
        <dbReference type="ARBA" id="ARBA00022722"/>
    </source>
</evidence>
<organism evidence="6 7">
    <name type="scientific">Adlercreutzia caecimuris</name>
    <dbReference type="NCBI Taxonomy" id="671266"/>
    <lineage>
        <taxon>Bacteria</taxon>
        <taxon>Bacillati</taxon>
        <taxon>Actinomycetota</taxon>
        <taxon>Coriobacteriia</taxon>
        <taxon>Eggerthellales</taxon>
        <taxon>Eggerthellaceae</taxon>
        <taxon>Adlercreutzia</taxon>
    </lineage>
</organism>
<dbReference type="InterPro" id="IPR002716">
    <property type="entry name" value="PIN_dom"/>
</dbReference>
<protein>
    <submittedName>
        <fullName evidence="6">PIN domain-containing protein</fullName>
    </submittedName>
</protein>
<proteinExistence type="predicted"/>
<dbReference type="Pfam" id="PF13470">
    <property type="entry name" value="PIN_3"/>
    <property type="match status" value="1"/>
</dbReference>
<dbReference type="GO" id="GO:0016787">
    <property type="term" value="F:hydrolase activity"/>
    <property type="evidence" value="ECO:0007669"/>
    <property type="project" value="UniProtKB-KW"/>
</dbReference>
<gene>
    <name evidence="6" type="ORF">E5986_04270</name>
</gene>
<dbReference type="GO" id="GO:0046872">
    <property type="term" value="F:metal ion binding"/>
    <property type="evidence" value="ECO:0007669"/>
    <property type="project" value="UniProtKB-KW"/>
</dbReference>